<feature type="domain" description="Secretin/TonB short N-terminal" evidence="14">
    <location>
        <begin position="71"/>
        <end position="122"/>
    </location>
</feature>
<protein>
    <submittedName>
        <fullName evidence="15">Iron complex outermembrane recepter protein</fullName>
    </submittedName>
</protein>
<organism evidence="15 16">
    <name type="scientific">Ketogulonicigenium robustum</name>
    <dbReference type="NCBI Taxonomy" id="92947"/>
    <lineage>
        <taxon>Bacteria</taxon>
        <taxon>Pseudomonadati</taxon>
        <taxon>Pseudomonadota</taxon>
        <taxon>Alphaproteobacteria</taxon>
        <taxon>Rhodobacterales</taxon>
        <taxon>Roseobacteraceae</taxon>
        <taxon>Ketogulonicigenium</taxon>
    </lineage>
</organism>
<dbReference type="InterPro" id="IPR011250">
    <property type="entry name" value="OMP/PagP_B-barrel"/>
</dbReference>
<name>A0A1W6P2T7_9RHOB</name>
<dbReference type="EMBL" id="CP019938">
    <property type="protein sequence ID" value="ARO15825.1"/>
    <property type="molecule type" value="Genomic_DNA"/>
</dbReference>
<keyword evidence="9 13" id="KW-0798">TonB box</keyword>
<evidence type="ECO:0000256" key="12">
    <source>
        <dbReference type="PROSITE-ProRule" id="PRU01360"/>
    </source>
</evidence>
<evidence type="ECO:0000256" key="7">
    <source>
        <dbReference type="ARBA" id="ARBA00022729"/>
    </source>
</evidence>
<keyword evidence="11 12" id="KW-0998">Cell outer membrane</keyword>
<dbReference type="PROSITE" id="PS52016">
    <property type="entry name" value="TONB_DEPENDENT_REC_3"/>
    <property type="match status" value="1"/>
</dbReference>
<evidence type="ECO:0000313" key="15">
    <source>
        <dbReference type="EMBL" id="ARO15825.1"/>
    </source>
</evidence>
<dbReference type="InterPro" id="IPR037066">
    <property type="entry name" value="Plug_dom_sf"/>
</dbReference>
<keyword evidence="8" id="KW-0408">Iron</keyword>
<evidence type="ECO:0000313" key="16">
    <source>
        <dbReference type="Proteomes" id="UP000242447"/>
    </source>
</evidence>
<evidence type="ECO:0000256" key="6">
    <source>
        <dbReference type="ARBA" id="ARBA00022692"/>
    </source>
</evidence>
<evidence type="ECO:0000256" key="2">
    <source>
        <dbReference type="ARBA" id="ARBA00009810"/>
    </source>
</evidence>
<dbReference type="Gene3D" id="3.55.50.30">
    <property type="match status" value="1"/>
</dbReference>
<dbReference type="CDD" id="cd01347">
    <property type="entry name" value="ligand_gated_channel"/>
    <property type="match status" value="1"/>
</dbReference>
<dbReference type="SUPFAM" id="SSF56925">
    <property type="entry name" value="OMPA-like"/>
    <property type="match status" value="1"/>
</dbReference>
<evidence type="ECO:0000259" key="14">
    <source>
        <dbReference type="SMART" id="SM00965"/>
    </source>
</evidence>
<keyword evidence="4 12" id="KW-1134">Transmembrane beta strand</keyword>
<dbReference type="KEGG" id="kro:BVG79_p1000023"/>
<keyword evidence="16" id="KW-1185">Reference proteome</keyword>
<evidence type="ECO:0000256" key="11">
    <source>
        <dbReference type="ARBA" id="ARBA00023237"/>
    </source>
</evidence>
<keyword evidence="15" id="KW-0614">Plasmid</keyword>
<dbReference type="SMART" id="SM00965">
    <property type="entry name" value="STN"/>
    <property type="match status" value="1"/>
</dbReference>
<dbReference type="RefSeq" id="WP_236951478.1">
    <property type="nucleotide sequence ID" value="NZ_CP019938.1"/>
</dbReference>
<accession>A0A1W6P2T7</accession>
<evidence type="ECO:0000256" key="1">
    <source>
        <dbReference type="ARBA" id="ARBA00004571"/>
    </source>
</evidence>
<dbReference type="Pfam" id="PF13505">
    <property type="entry name" value="OMP_b-brl"/>
    <property type="match status" value="1"/>
</dbReference>
<evidence type="ECO:0000256" key="3">
    <source>
        <dbReference type="ARBA" id="ARBA00022448"/>
    </source>
</evidence>
<dbReference type="Gene3D" id="2.40.160.20">
    <property type="match status" value="1"/>
</dbReference>
<evidence type="ECO:0000256" key="10">
    <source>
        <dbReference type="ARBA" id="ARBA00023136"/>
    </source>
</evidence>
<dbReference type="InterPro" id="IPR012910">
    <property type="entry name" value="Plug_dom"/>
</dbReference>
<dbReference type="Proteomes" id="UP000242447">
    <property type="component" value="Plasmid unnamed1"/>
</dbReference>
<sequence length="1198" mass="129151">MARYIQNTRCGLSAVRLLRQTALCLSLGAVMGAAGWGPLAVAPAVAQTASFAIPAGALQDALTGFGLQSGLQLFYDAALTNGLQTGGVTGQMAAGSALAQILAGTGLTYRFNGPGAVVLVPVAAAQAGDNLVLSPIRIGWGEAGVAAPYFNPGASSHVAREDIQNFRGSNAADMFRGTAGVMSGDARNSGAGVDVNIRGMQGFGRVNTTIDGAENGISVYQGYQGAANRTYVDPDLIAEVDVNKGSDVASRGIAGSVAMRTIRADDVLGAGETMGYRLNVELGGNTASPEDGALAGYAWPTAYWLPAVATPSAQGMDRPSGLRATQGSVSIAAAVRHEDFDLLLAYALRKRGNYFAGSDGPGASPLDIGKVVSCNANNYCTTWDPYIENTGLTNYRTGEEVLNTQLETQSLLINATRYFGPDATLQLGYNGYFSESGDKLASSLTTERSQAVQASRTTGTDVHTMTSRFRWNPAGNDMIDLRANAWVTLLAQRQVSRSLNVPLAAMQERYRIGTDARMRGADISNTSSWDVREGALSLSYGLSYLNERVEPSLYGRELNSFVTTQGERSENSGFVRASYAPRDWLTLNAGLRYTYVDLHDASDYSGYSTAYFDRDPYRSGGGFSPSFGVTVAPFENTQIYANWSSTLRYASLYESAMVSSFTLAPISVDPERANNWEVGINHVREGLFTPNDTAMVKLSYFNWDIEDYIGRQYVSVPQPNGARYTGMQVMNLDSARFEGAELSARYENSGFSADFAASYFIDMQYCLTAGACDSATLYSDFATNHVPPKFTLDLTVQQKLMDDRLTLGGRVSRVGPRAIDHGQVTATGMSQFISQVKWDPYTLVDLFASYRLNDDVTLSFRVENVADKYYVDPLGLVTQPGPGRTFYVGLTNTFGAGGALPRVFSGEVSDRSGGRDWAGLYAGVYGGRNWAGNATQFAALDGSTTPMTLNEGFDLAFDAPMAGVQLGYNWQFANGFILGVQGDYARPDMRLDVTNLSAEGDLAGTDAVASVYHQEVDWTAALNLRAGYAFDNGLQLYGLAGVARQGETWYRDSYKADYADRYLPNGTTTTLTEIEQISVSRNGLNIGLGMEYALNDNWSIWAQVNRTFFRKAEGAFQHSREGTSLGYTKSVAVGTEEVVIPANPLACERFGIRCTETVAEQTIFEQVPVEGSYERVTGRAAHSEMTNDSIRLGVSYRF</sequence>
<dbReference type="Pfam" id="PF07715">
    <property type="entry name" value="Plug"/>
    <property type="match status" value="1"/>
</dbReference>
<dbReference type="Pfam" id="PF07660">
    <property type="entry name" value="STN"/>
    <property type="match status" value="1"/>
</dbReference>
<evidence type="ECO:0000256" key="8">
    <source>
        <dbReference type="ARBA" id="ARBA00023004"/>
    </source>
</evidence>
<dbReference type="PANTHER" id="PTHR30069">
    <property type="entry name" value="TONB-DEPENDENT OUTER MEMBRANE RECEPTOR"/>
    <property type="match status" value="1"/>
</dbReference>
<dbReference type="GO" id="GO:0044718">
    <property type="term" value="P:siderophore transmembrane transport"/>
    <property type="evidence" value="ECO:0007669"/>
    <property type="project" value="TreeGrafter"/>
</dbReference>
<comment type="similarity">
    <text evidence="2 12 13">Belongs to the TonB-dependent receptor family.</text>
</comment>
<dbReference type="InterPro" id="IPR036942">
    <property type="entry name" value="Beta-barrel_TonB_sf"/>
</dbReference>
<dbReference type="AlphaFoldDB" id="A0A1W6P2T7"/>
<comment type="subcellular location">
    <subcellularLocation>
        <location evidence="1 12">Cell outer membrane</location>
        <topology evidence="1 12">Multi-pass membrane protein</topology>
    </subcellularLocation>
</comment>
<dbReference type="Pfam" id="PF00593">
    <property type="entry name" value="TonB_dep_Rec_b-barrel"/>
    <property type="match status" value="1"/>
</dbReference>
<keyword evidence="3 12" id="KW-0813">Transport</keyword>
<dbReference type="Gene3D" id="2.170.130.10">
    <property type="entry name" value="TonB-dependent receptor, plug domain"/>
    <property type="match status" value="1"/>
</dbReference>
<dbReference type="PANTHER" id="PTHR30069:SF41">
    <property type="entry name" value="HEME_HEMOPEXIN UTILIZATION PROTEIN C"/>
    <property type="match status" value="1"/>
</dbReference>
<dbReference type="InterPro" id="IPR000531">
    <property type="entry name" value="Beta-barrel_TonB"/>
</dbReference>
<keyword evidence="7" id="KW-0732">Signal</keyword>
<dbReference type="SUPFAM" id="SSF56935">
    <property type="entry name" value="Porins"/>
    <property type="match status" value="1"/>
</dbReference>
<reference evidence="15 16" key="1">
    <citation type="submission" date="2017-02" db="EMBL/GenBank/DDBJ databases">
        <title>Ketogulonicigenium robustum SPU B003 Genome sequencing and assembly.</title>
        <authorList>
            <person name="Li Y."/>
            <person name="Liu L."/>
            <person name="Wang C."/>
            <person name="Zhang M."/>
            <person name="Zhang T."/>
            <person name="Zhang Y."/>
        </authorList>
    </citation>
    <scope>NUCLEOTIDE SEQUENCE [LARGE SCALE GENOMIC DNA]</scope>
    <source>
        <strain evidence="15 16">SPU_B003</strain>
        <plasmid evidence="15 16">unnamed1</plasmid>
    </source>
</reference>
<dbReference type="InterPro" id="IPR027385">
    <property type="entry name" value="Beta-barrel_OMP"/>
</dbReference>
<dbReference type="InterPro" id="IPR011662">
    <property type="entry name" value="Secretin/TonB_short_N"/>
</dbReference>
<dbReference type="Gene3D" id="2.40.170.20">
    <property type="entry name" value="TonB-dependent receptor, beta-barrel domain"/>
    <property type="match status" value="1"/>
</dbReference>
<evidence type="ECO:0000256" key="4">
    <source>
        <dbReference type="ARBA" id="ARBA00022452"/>
    </source>
</evidence>
<evidence type="ECO:0000256" key="5">
    <source>
        <dbReference type="ARBA" id="ARBA00022496"/>
    </source>
</evidence>
<keyword evidence="5" id="KW-0406">Ion transport</keyword>
<keyword evidence="6 12" id="KW-0812">Transmembrane</keyword>
<dbReference type="InterPro" id="IPR039426">
    <property type="entry name" value="TonB-dep_rcpt-like"/>
</dbReference>
<dbReference type="GO" id="GO:0015344">
    <property type="term" value="F:siderophore uptake transmembrane transporter activity"/>
    <property type="evidence" value="ECO:0007669"/>
    <property type="project" value="TreeGrafter"/>
</dbReference>
<evidence type="ECO:0000256" key="13">
    <source>
        <dbReference type="RuleBase" id="RU003357"/>
    </source>
</evidence>
<proteinExistence type="inferred from homology"/>
<dbReference type="GO" id="GO:0009279">
    <property type="term" value="C:cell outer membrane"/>
    <property type="evidence" value="ECO:0007669"/>
    <property type="project" value="UniProtKB-SubCell"/>
</dbReference>
<gene>
    <name evidence="15" type="primary">fhuA</name>
    <name evidence="15" type="ORF">BVG79_p1000023</name>
</gene>
<geneLocation type="plasmid" evidence="15">
    <name>unnamed1</name>
</geneLocation>
<evidence type="ECO:0000256" key="9">
    <source>
        <dbReference type="ARBA" id="ARBA00023077"/>
    </source>
</evidence>
<keyword evidence="10 12" id="KW-0472">Membrane</keyword>
<keyword evidence="5" id="KW-0410">Iron transport</keyword>